<sequence length="101" mass="11072">MKRLRVGLVHQGNSYQAGQLVENSSELDAMGYTEDVPKSEEAKYAGLTASSISFAVPQNKKQVVSHGKAVVKNVSEDKKQTNEQTVEIPKESTRAKPSEPR</sequence>
<gene>
    <name evidence="2" type="ORF">LCGC14_0452490</name>
</gene>
<feature type="region of interest" description="Disordered" evidence="1">
    <location>
        <begin position="73"/>
        <end position="101"/>
    </location>
</feature>
<feature type="compositionally biased region" description="Basic and acidic residues" evidence="1">
    <location>
        <begin position="88"/>
        <end position="101"/>
    </location>
</feature>
<evidence type="ECO:0000256" key="1">
    <source>
        <dbReference type="SAM" id="MobiDB-lite"/>
    </source>
</evidence>
<accession>A0A0F9VRJ8</accession>
<protein>
    <submittedName>
        <fullName evidence="2">Uncharacterized protein</fullName>
    </submittedName>
</protein>
<dbReference type="EMBL" id="LAZR01000451">
    <property type="protein sequence ID" value="KKN68373.1"/>
    <property type="molecule type" value="Genomic_DNA"/>
</dbReference>
<proteinExistence type="predicted"/>
<dbReference type="AlphaFoldDB" id="A0A0F9VRJ8"/>
<evidence type="ECO:0000313" key="2">
    <source>
        <dbReference type="EMBL" id="KKN68373.1"/>
    </source>
</evidence>
<reference evidence="2" key="1">
    <citation type="journal article" date="2015" name="Nature">
        <title>Complex archaea that bridge the gap between prokaryotes and eukaryotes.</title>
        <authorList>
            <person name="Spang A."/>
            <person name="Saw J.H."/>
            <person name="Jorgensen S.L."/>
            <person name="Zaremba-Niedzwiedzka K."/>
            <person name="Martijn J."/>
            <person name="Lind A.E."/>
            <person name="van Eijk R."/>
            <person name="Schleper C."/>
            <person name="Guy L."/>
            <person name="Ettema T.J."/>
        </authorList>
    </citation>
    <scope>NUCLEOTIDE SEQUENCE</scope>
</reference>
<organism evidence="2">
    <name type="scientific">marine sediment metagenome</name>
    <dbReference type="NCBI Taxonomy" id="412755"/>
    <lineage>
        <taxon>unclassified sequences</taxon>
        <taxon>metagenomes</taxon>
        <taxon>ecological metagenomes</taxon>
    </lineage>
</organism>
<comment type="caution">
    <text evidence="2">The sequence shown here is derived from an EMBL/GenBank/DDBJ whole genome shotgun (WGS) entry which is preliminary data.</text>
</comment>
<name>A0A0F9VRJ8_9ZZZZ</name>